<sequence length="128" mass="14241">MTDSWSTEQLATVDKSDELEIAARRADGTLLRWTPIWVVRAADQIFVRTWYRRDTGWFGQAVASGRARIRVPGLEVDVLVTDMDTEASLRTAIDDAYRAKYARYGGGSVGQMVNDAAASTTLRLSPTR</sequence>
<dbReference type="EMBL" id="JAENHP010000001">
    <property type="protein sequence ID" value="MBM2614516.1"/>
    <property type="molecule type" value="Genomic_DNA"/>
</dbReference>
<keyword evidence="2" id="KW-1185">Reference proteome</keyword>
<reference evidence="1 2" key="1">
    <citation type="submission" date="2021-01" db="EMBL/GenBank/DDBJ databases">
        <title>Actinoplanes sp. nov. LDG1-06 isolated from lichen.</title>
        <authorList>
            <person name="Saeng-In P."/>
            <person name="Phongsopitanun W."/>
            <person name="Kanchanasin P."/>
            <person name="Yuki M."/>
            <person name="Kudo T."/>
            <person name="Ohkuma M."/>
            <person name="Tanasupawat S."/>
        </authorList>
    </citation>
    <scope>NUCLEOTIDE SEQUENCE [LARGE SCALE GENOMIC DNA]</scope>
    <source>
        <strain evidence="1 2">LDG1-06</strain>
    </source>
</reference>
<gene>
    <name evidence="1" type="ORF">JIG36_02965</name>
</gene>
<dbReference type="RefSeq" id="WP_203374400.1">
    <property type="nucleotide sequence ID" value="NZ_JAENHP010000001.1"/>
</dbReference>
<organism evidence="1 2">
    <name type="scientific">Paractinoplanes ovalisporus</name>
    <dbReference type="NCBI Taxonomy" id="2810368"/>
    <lineage>
        <taxon>Bacteria</taxon>
        <taxon>Bacillati</taxon>
        <taxon>Actinomycetota</taxon>
        <taxon>Actinomycetes</taxon>
        <taxon>Micromonosporales</taxon>
        <taxon>Micromonosporaceae</taxon>
        <taxon>Paractinoplanes</taxon>
    </lineage>
</organism>
<dbReference type="Proteomes" id="UP000632138">
    <property type="component" value="Unassembled WGS sequence"/>
</dbReference>
<dbReference type="Pfam" id="PF10012">
    <property type="entry name" value="DUF2255"/>
    <property type="match status" value="1"/>
</dbReference>
<evidence type="ECO:0000313" key="2">
    <source>
        <dbReference type="Proteomes" id="UP000632138"/>
    </source>
</evidence>
<proteinExistence type="predicted"/>
<name>A0ABS2A3V5_9ACTN</name>
<accession>A0ABS2A3V5</accession>
<protein>
    <submittedName>
        <fullName evidence="1">DUF2255 family protein</fullName>
    </submittedName>
</protein>
<comment type="caution">
    <text evidence="1">The sequence shown here is derived from an EMBL/GenBank/DDBJ whole genome shotgun (WGS) entry which is preliminary data.</text>
</comment>
<dbReference type="InterPro" id="IPR016888">
    <property type="entry name" value="UCP028498"/>
</dbReference>
<evidence type="ECO:0000313" key="1">
    <source>
        <dbReference type="EMBL" id="MBM2614516.1"/>
    </source>
</evidence>